<comment type="similarity">
    <text evidence="8">Belongs to the binding-protein-dependent transport system permease family.</text>
</comment>
<feature type="transmembrane region" description="Helical" evidence="8">
    <location>
        <begin position="326"/>
        <end position="348"/>
    </location>
</feature>
<dbReference type="PANTHER" id="PTHR43357">
    <property type="entry name" value="INNER MEMBRANE ABC TRANSPORTER PERMEASE PROTEIN YDCV"/>
    <property type="match status" value="1"/>
</dbReference>
<feature type="transmembrane region" description="Helical" evidence="8">
    <location>
        <begin position="229"/>
        <end position="248"/>
    </location>
</feature>
<organism evidence="10 11">
    <name type="scientific">Deinococcus budaensis</name>
    <dbReference type="NCBI Taxonomy" id="1665626"/>
    <lineage>
        <taxon>Bacteria</taxon>
        <taxon>Thermotogati</taxon>
        <taxon>Deinococcota</taxon>
        <taxon>Deinococci</taxon>
        <taxon>Deinococcales</taxon>
        <taxon>Deinococcaceae</taxon>
        <taxon>Deinococcus</taxon>
    </lineage>
</organism>
<evidence type="ECO:0000256" key="2">
    <source>
        <dbReference type="ARBA" id="ARBA00022448"/>
    </source>
</evidence>
<dbReference type="AlphaFoldDB" id="A0A7W8LQM8"/>
<evidence type="ECO:0000256" key="6">
    <source>
        <dbReference type="ARBA" id="ARBA00022989"/>
    </source>
</evidence>
<dbReference type="Pfam" id="PF00528">
    <property type="entry name" value="BPD_transp_1"/>
    <property type="match status" value="2"/>
</dbReference>
<evidence type="ECO:0000313" key="10">
    <source>
        <dbReference type="EMBL" id="MBB5235011.1"/>
    </source>
</evidence>
<keyword evidence="5 8" id="KW-0812">Transmembrane</keyword>
<feature type="domain" description="ABC transmembrane type-1" evidence="9">
    <location>
        <begin position="320"/>
        <end position="506"/>
    </location>
</feature>
<sequence length="514" mass="53376">MTPPIRGWLLALPPLLFLLLLLALPLARTLAEGGVNLAVWQDPYFLGRLTWTLTQAGASALIALALGGPLAYLLSRYAVPGKGLLLRLLLLPFVTPTLVAVLGLSALLGPQGWVSRPLGLDLEETPALLILGNLFFNLPVMVRLGYGGFSRVPPQLTGAARTLGASGWRAAWTVALPLALPGLAAGFILVFLYSALSFGLPLALGGERYATLEVEIYTLTAYQLRLSEASALIAGQLLLTLAATWSYVRLPRGGVGVPTRGLPAARGGTALLLGALLAAVGLICFGPLCAVVARGLLGSGGPTLGYWSGILTDPDTPLLLGNTLRFGVLGLIGAVLLGGLHAVGAWLARSRTLDLLSLLPLMVSPVSLAVGYLLAYPVLSATLPLLIAAYTLLGFPLVTRSLLPALRALPSRLTEAARSLGASGWAAHRTVTWPLTLPALRGGAALALATVLGEFGATLVLTRPEWATLSVGLYERLGRPGERNLGEACALATVLLLLAALAFTLLDGGEGEVT</sequence>
<dbReference type="CDD" id="cd06261">
    <property type="entry name" value="TM_PBP2"/>
    <property type="match status" value="2"/>
</dbReference>
<feature type="transmembrane region" description="Helical" evidence="8">
    <location>
        <begin position="381"/>
        <end position="403"/>
    </location>
</feature>
<accession>A0A7W8LQM8</accession>
<evidence type="ECO:0000259" key="9">
    <source>
        <dbReference type="PROSITE" id="PS50928"/>
    </source>
</evidence>
<dbReference type="PANTHER" id="PTHR43357:SF4">
    <property type="entry name" value="INNER MEMBRANE ABC TRANSPORTER PERMEASE PROTEIN YDCV"/>
    <property type="match status" value="1"/>
</dbReference>
<name>A0A7W8LQM8_9DEIO</name>
<protein>
    <submittedName>
        <fullName evidence="10">Thiamine transport system permease protein</fullName>
    </submittedName>
</protein>
<feature type="transmembrane region" description="Helical" evidence="8">
    <location>
        <begin position="355"/>
        <end position="375"/>
    </location>
</feature>
<evidence type="ECO:0000256" key="7">
    <source>
        <dbReference type="ARBA" id="ARBA00023136"/>
    </source>
</evidence>
<dbReference type="Gene3D" id="1.10.3720.10">
    <property type="entry name" value="MetI-like"/>
    <property type="match status" value="2"/>
</dbReference>
<dbReference type="PROSITE" id="PS50928">
    <property type="entry name" value="ABC_TM1"/>
    <property type="match status" value="2"/>
</dbReference>
<feature type="transmembrane region" description="Helical" evidence="8">
    <location>
        <begin position="86"/>
        <end position="108"/>
    </location>
</feature>
<evidence type="ECO:0000256" key="5">
    <source>
        <dbReference type="ARBA" id="ARBA00022692"/>
    </source>
</evidence>
<evidence type="ECO:0000256" key="4">
    <source>
        <dbReference type="ARBA" id="ARBA00022519"/>
    </source>
</evidence>
<dbReference type="Proteomes" id="UP000525389">
    <property type="component" value="Unassembled WGS sequence"/>
</dbReference>
<evidence type="ECO:0000256" key="1">
    <source>
        <dbReference type="ARBA" id="ARBA00004429"/>
    </source>
</evidence>
<feature type="transmembrane region" description="Helical" evidence="8">
    <location>
        <begin position="55"/>
        <end position="74"/>
    </location>
</feature>
<dbReference type="InterPro" id="IPR035906">
    <property type="entry name" value="MetI-like_sf"/>
</dbReference>
<keyword evidence="4" id="KW-0997">Cell inner membrane</keyword>
<keyword evidence="7 8" id="KW-0472">Membrane</keyword>
<feature type="transmembrane region" description="Helical" evidence="8">
    <location>
        <begin position="128"/>
        <end position="149"/>
    </location>
</feature>
<evidence type="ECO:0000313" key="11">
    <source>
        <dbReference type="Proteomes" id="UP000525389"/>
    </source>
</evidence>
<evidence type="ECO:0000256" key="3">
    <source>
        <dbReference type="ARBA" id="ARBA00022475"/>
    </source>
</evidence>
<proteinExistence type="inferred from homology"/>
<dbReference type="EMBL" id="JACHFN010000008">
    <property type="protein sequence ID" value="MBB5235011.1"/>
    <property type="molecule type" value="Genomic_DNA"/>
</dbReference>
<feature type="transmembrane region" description="Helical" evidence="8">
    <location>
        <begin position="269"/>
        <end position="293"/>
    </location>
</feature>
<evidence type="ECO:0000256" key="8">
    <source>
        <dbReference type="RuleBase" id="RU363032"/>
    </source>
</evidence>
<feature type="transmembrane region" description="Helical" evidence="8">
    <location>
        <begin position="485"/>
        <end position="506"/>
    </location>
</feature>
<dbReference type="RefSeq" id="WP_184029606.1">
    <property type="nucleotide sequence ID" value="NZ_JACHFN010000008.1"/>
</dbReference>
<reference evidence="10 11" key="1">
    <citation type="submission" date="2020-08" db="EMBL/GenBank/DDBJ databases">
        <title>Genomic Encyclopedia of Type Strains, Phase IV (KMG-IV): sequencing the most valuable type-strain genomes for metagenomic binning, comparative biology and taxonomic classification.</title>
        <authorList>
            <person name="Goeker M."/>
        </authorList>
    </citation>
    <scope>NUCLEOTIDE SEQUENCE [LARGE SCALE GENOMIC DNA]</scope>
    <source>
        <strain evidence="10 11">DSM 101791</strain>
    </source>
</reference>
<dbReference type="InterPro" id="IPR000515">
    <property type="entry name" value="MetI-like"/>
</dbReference>
<feature type="domain" description="ABC transmembrane type-1" evidence="9">
    <location>
        <begin position="49"/>
        <end position="243"/>
    </location>
</feature>
<comment type="caution">
    <text evidence="10">The sequence shown here is derived from an EMBL/GenBank/DDBJ whole genome shotgun (WGS) entry which is preliminary data.</text>
</comment>
<keyword evidence="3" id="KW-1003">Cell membrane</keyword>
<keyword evidence="11" id="KW-1185">Reference proteome</keyword>
<feature type="transmembrane region" description="Helical" evidence="8">
    <location>
        <begin position="170"/>
        <end position="196"/>
    </location>
</feature>
<gene>
    <name evidence="10" type="ORF">HNQ09_002454</name>
</gene>
<dbReference type="GO" id="GO:0005886">
    <property type="term" value="C:plasma membrane"/>
    <property type="evidence" value="ECO:0007669"/>
    <property type="project" value="UniProtKB-SubCell"/>
</dbReference>
<dbReference type="SUPFAM" id="SSF161098">
    <property type="entry name" value="MetI-like"/>
    <property type="match status" value="2"/>
</dbReference>
<keyword evidence="2 8" id="KW-0813">Transport</keyword>
<keyword evidence="6 8" id="KW-1133">Transmembrane helix</keyword>
<dbReference type="GO" id="GO:0055085">
    <property type="term" value="P:transmembrane transport"/>
    <property type="evidence" value="ECO:0007669"/>
    <property type="project" value="InterPro"/>
</dbReference>
<comment type="subcellular location">
    <subcellularLocation>
        <location evidence="1">Cell inner membrane</location>
        <topology evidence="1">Multi-pass membrane protein</topology>
    </subcellularLocation>
    <subcellularLocation>
        <location evidence="8">Cell membrane</location>
        <topology evidence="8">Multi-pass membrane protein</topology>
    </subcellularLocation>
</comment>